<name>A0A6G3ZYW3_9BACL</name>
<dbReference type="RefSeq" id="WP_163946700.1">
    <property type="nucleotide sequence ID" value="NZ_JAAIKC010000003.1"/>
</dbReference>
<comment type="caution">
    <text evidence="1">The sequence shown here is derived from an EMBL/GenBank/DDBJ whole genome shotgun (WGS) entry which is preliminary data.</text>
</comment>
<accession>A0A6G3ZYW3</accession>
<protein>
    <submittedName>
        <fullName evidence="1">Uncharacterized protein</fullName>
    </submittedName>
</protein>
<evidence type="ECO:0000313" key="1">
    <source>
        <dbReference type="EMBL" id="NEW06884.1"/>
    </source>
</evidence>
<sequence>MLITELEATLNAGMSGEEFTLPDVSSNELNALIQTFIPDRLMLNDASIQMQNESSILIRGQSKVNILGLAKPLVALEFFLVADKPECTIGVKLPDGGEPANIATWLRNTLSIFQSSYKMYNSGLVFASVDNLTFPPNLFTVHPDSATKGTSFFSALDIEGQPITLLQSIFGTLNPLVLSTPFTSEVFSGPIEVKVPSDPPDMGSLKLSNPRIIIKADSLQLRTTLKLDIQNDSLFLDGGGAVLPNGTFEFTCALTGVKKQGQEMAETTGWTDPFGFSGITIQKFGVGIALGTTGTEISLSGEIAIGEEGSADQIIMEAGVKFINGQVPSALLASLRASSSSQDGIPLSRLVEYFTKMPVGDFVLLKEVKIKDLTMYVVADPDGFEPPSDPGKIYRGLAMNAEVSLFGLACRALIEFQQNRGVKAEGELGIIDLGGVLRITDETGTKGPFFIIDSTQTSELTEEFGYIHLSAKMSLFGLTQSVAIKAAQDTFECTLGFSVNRLADFHLSCRLSGKESFVGQAALMFKFMDQSIELKRNGITIATYTLGTKVTGKLFVSLTQETFLLEVAANLELPGLPVLNVNLKFNEAIQNLDVITEDILRSIMSQAEEHYKATLLDPITLVNLFKLDGLKPAQIAEKLKELNFPASKIAKGLHSLGLTPQGKLVSLLKAVFPDDVGEVAEALTEVWDDITAINMAKLLNYADYSYPEIGKGIQDTLKTNIPDLGKAFKALSPKMDVIEDGIRSVFNNVSNEEIAECFNKIGFEPADIASHAKNKWEWDTNKMGDVFVNLELKREEIIQAMTEANFPLPELASLNAKLNLLPKPGGTVGEFVERFPSLRG</sequence>
<dbReference type="AlphaFoldDB" id="A0A6G3ZYW3"/>
<proteinExistence type="predicted"/>
<organism evidence="1">
    <name type="scientific">Paenibacillus sp. SYP-B3998</name>
    <dbReference type="NCBI Taxonomy" id="2678564"/>
    <lineage>
        <taxon>Bacteria</taxon>
        <taxon>Bacillati</taxon>
        <taxon>Bacillota</taxon>
        <taxon>Bacilli</taxon>
        <taxon>Bacillales</taxon>
        <taxon>Paenibacillaceae</taxon>
        <taxon>Paenibacillus</taxon>
    </lineage>
</organism>
<gene>
    <name evidence="1" type="ORF">GK047_12810</name>
</gene>
<dbReference type="EMBL" id="JAAIKC010000003">
    <property type="protein sequence ID" value="NEW06884.1"/>
    <property type="molecule type" value="Genomic_DNA"/>
</dbReference>
<reference evidence="1" key="1">
    <citation type="submission" date="2020-02" db="EMBL/GenBank/DDBJ databases">
        <authorList>
            <person name="Shen X.-R."/>
            <person name="Zhang Y.-X."/>
        </authorList>
    </citation>
    <scope>NUCLEOTIDE SEQUENCE</scope>
    <source>
        <strain evidence="1">SYP-B3998</strain>
    </source>
</reference>